<feature type="region of interest" description="Disordered" evidence="7">
    <location>
        <begin position="615"/>
        <end position="644"/>
    </location>
</feature>
<dbReference type="Proteomes" id="UP000319731">
    <property type="component" value="Unassembled WGS sequence"/>
</dbReference>
<dbReference type="Pfam" id="PF13522">
    <property type="entry name" value="GATase_6"/>
    <property type="match status" value="1"/>
</dbReference>
<dbReference type="GO" id="GO:0006048">
    <property type="term" value="P:UDP-N-acetylglucosamine biosynthetic process"/>
    <property type="evidence" value="ECO:0007669"/>
    <property type="project" value="UniProtKB-UniPathway"/>
</dbReference>
<evidence type="ECO:0000256" key="5">
    <source>
        <dbReference type="ARBA" id="ARBA00022737"/>
    </source>
</evidence>
<dbReference type="InterPro" id="IPR017932">
    <property type="entry name" value="GATase_2_dom"/>
</dbReference>
<feature type="domain" description="Glutamine amidotransferase type-2" evidence="8">
    <location>
        <begin position="1"/>
        <end position="280"/>
    </location>
</feature>
<dbReference type="UniPathway" id="UPA00113">
    <property type="reaction ID" value="UER00528"/>
</dbReference>
<dbReference type="AlphaFoldDB" id="A0A507BW64"/>
<comment type="caution">
    <text evidence="10">The sequence shown here is derived from an EMBL/GenBank/DDBJ whole genome shotgun (WGS) entry which is preliminary data.</text>
</comment>
<comment type="catalytic activity">
    <reaction evidence="1">
        <text>D-fructose 6-phosphate + L-glutamine = D-glucosamine 6-phosphate + L-glutamate</text>
        <dbReference type="Rhea" id="RHEA:13237"/>
        <dbReference type="ChEBI" id="CHEBI:29985"/>
        <dbReference type="ChEBI" id="CHEBI:58359"/>
        <dbReference type="ChEBI" id="CHEBI:58725"/>
        <dbReference type="ChEBI" id="CHEBI:61527"/>
        <dbReference type="EC" id="2.6.1.16"/>
    </reaction>
</comment>
<keyword evidence="5" id="KW-0677">Repeat</keyword>
<dbReference type="InterPro" id="IPR035490">
    <property type="entry name" value="GlmS/FrlB_SIS"/>
</dbReference>
<dbReference type="RefSeq" id="XP_031024159.1">
    <property type="nucleotide sequence ID" value="XM_031169853.1"/>
</dbReference>
<dbReference type="EC" id="2.6.1.16" evidence="2"/>
<sequence>MEKNVASQYDSCGLAIDGDDDESTLVYKQVGPVSTKELKQRIMNLKELDLTVPFISHVAISHKRWATHGKPGIVNTHPLRSDARSEFVIAHNGIITNHRELKESLSRRGISFDGDTDSEVIAKLCKYVYDAHTRTSQQNQLQQAPTLPDIMKAVLRQIEGSFALVVKSKKFPHEMIAARRGSPLMIGVKSSKSMRVDFVESSELGDVADDEEGEGSDDDGFLPPETPPRLRRTVSRSFLSQDDLPQAAEYFISSDGSAIVEHTRQVLTLEDDDIAHFTEGELHIHRLRRDQEDAPIIRQIQTLELELAQIQKGSFEHYFQKEIHEQVEAVTNVMRGRVDTRSGRLVLGGLIKHMANITRSRRIVMCGSGSSYHACLATKSLFSELLDIPCSVDLPSTLIDENLPIFRDDVVILVSHSGETRTTIDALAYCKERGALCLGVTNTVGSTISRDTHCGLHVHSGPDVSVASNKAFTSEIVGLILIAVFLSEDRGQFRARRTEIIQALDTLPSKMQQVLALEGQIKSIAQRLVGDGIEHLLMVGRGQIATCMEGAWTAKRAARVHAEAIPAAELRYGPIALLGAGSDKSAVIVVMTRDRVYSSLETVYRHITSRLKQAAASSSHIPTSPHSVTSIESDSLPPSSSHRPIVLVNEDDDNTLLNDSLQIRIPSTCDALQSILDVIPLQLLSYHMCVAKGLNPDPPELGVVSVGQSPNMSSVVGGMVGGEQAEGKVVPRGGIAVGKPPLGPGRNRASVHFQDDDDGN</sequence>
<dbReference type="EMBL" id="QEAO01000023">
    <property type="protein sequence ID" value="TPX33087.1"/>
    <property type="molecule type" value="Genomic_DNA"/>
</dbReference>
<gene>
    <name evidence="10" type="primary">GFA1</name>
    <name evidence="10" type="ORF">SmJEL517_g03925</name>
</gene>
<evidence type="ECO:0000256" key="6">
    <source>
        <dbReference type="ARBA" id="ARBA00022962"/>
    </source>
</evidence>
<dbReference type="PROSITE" id="PS51278">
    <property type="entry name" value="GATASE_TYPE_2"/>
    <property type="match status" value="1"/>
</dbReference>
<evidence type="ECO:0000313" key="11">
    <source>
        <dbReference type="Proteomes" id="UP000319731"/>
    </source>
</evidence>
<keyword evidence="6" id="KW-0315">Glutamine amidotransferase</keyword>
<dbReference type="GO" id="GO:0006002">
    <property type="term" value="P:fructose 6-phosphate metabolic process"/>
    <property type="evidence" value="ECO:0007669"/>
    <property type="project" value="TreeGrafter"/>
</dbReference>
<dbReference type="SUPFAM" id="SSF53697">
    <property type="entry name" value="SIS domain"/>
    <property type="match status" value="1"/>
</dbReference>
<dbReference type="PROSITE" id="PS51464">
    <property type="entry name" value="SIS"/>
    <property type="match status" value="2"/>
</dbReference>
<feature type="domain" description="SIS" evidence="9">
    <location>
        <begin position="524"/>
        <end position="699"/>
    </location>
</feature>
<evidence type="ECO:0000256" key="4">
    <source>
        <dbReference type="ARBA" id="ARBA00022679"/>
    </source>
</evidence>
<evidence type="ECO:0000256" key="3">
    <source>
        <dbReference type="ARBA" id="ARBA00022576"/>
    </source>
</evidence>
<dbReference type="GO" id="GO:0004360">
    <property type="term" value="F:glutamine-fructose-6-phosphate transaminase (isomerizing) activity"/>
    <property type="evidence" value="ECO:0007669"/>
    <property type="project" value="UniProtKB-EC"/>
</dbReference>
<evidence type="ECO:0000256" key="2">
    <source>
        <dbReference type="ARBA" id="ARBA00012916"/>
    </source>
</evidence>
<feature type="compositionally biased region" description="Low complexity" evidence="7">
    <location>
        <begin position="630"/>
        <end position="644"/>
    </location>
</feature>
<dbReference type="GO" id="GO:0097367">
    <property type="term" value="F:carbohydrate derivative binding"/>
    <property type="evidence" value="ECO:0007669"/>
    <property type="project" value="InterPro"/>
</dbReference>
<dbReference type="Pfam" id="PF01380">
    <property type="entry name" value="SIS"/>
    <property type="match status" value="1"/>
</dbReference>
<keyword evidence="3" id="KW-0032">Aminotransferase</keyword>
<evidence type="ECO:0000259" key="9">
    <source>
        <dbReference type="PROSITE" id="PS51464"/>
    </source>
</evidence>
<keyword evidence="11" id="KW-1185">Reference proteome</keyword>
<evidence type="ECO:0000256" key="1">
    <source>
        <dbReference type="ARBA" id="ARBA00001031"/>
    </source>
</evidence>
<evidence type="ECO:0000256" key="7">
    <source>
        <dbReference type="SAM" id="MobiDB-lite"/>
    </source>
</evidence>
<dbReference type="Gene3D" id="3.60.20.10">
    <property type="entry name" value="Glutamine Phosphoribosylpyrophosphate, subunit 1, domain 1"/>
    <property type="match status" value="1"/>
</dbReference>
<accession>A0A507BW64</accession>
<dbReference type="CDD" id="cd05009">
    <property type="entry name" value="SIS_GlmS_GlmD_2"/>
    <property type="match status" value="1"/>
</dbReference>
<keyword evidence="4" id="KW-0808">Transferase</keyword>
<dbReference type="STRING" id="1806994.A0A507BW64"/>
<dbReference type="GO" id="GO:0006487">
    <property type="term" value="P:protein N-linked glycosylation"/>
    <property type="evidence" value="ECO:0007669"/>
    <property type="project" value="TreeGrafter"/>
</dbReference>
<dbReference type="InterPro" id="IPR029055">
    <property type="entry name" value="Ntn_hydrolases_N"/>
</dbReference>
<feature type="region of interest" description="Disordered" evidence="7">
    <location>
        <begin position="201"/>
        <end position="228"/>
    </location>
</feature>
<dbReference type="InterPro" id="IPR001347">
    <property type="entry name" value="SIS_dom"/>
</dbReference>
<dbReference type="SUPFAM" id="SSF56235">
    <property type="entry name" value="N-terminal nucleophile aminohydrolases (Ntn hydrolases)"/>
    <property type="match status" value="1"/>
</dbReference>
<dbReference type="PANTHER" id="PTHR10937:SF0">
    <property type="entry name" value="GLUTAMINE--FRUCTOSE-6-PHOSPHATE TRANSAMINASE (ISOMERIZING)"/>
    <property type="match status" value="1"/>
</dbReference>
<proteinExistence type="predicted"/>
<evidence type="ECO:0000259" key="8">
    <source>
        <dbReference type="PROSITE" id="PS51278"/>
    </source>
</evidence>
<organism evidence="10 11">
    <name type="scientific">Synchytrium microbalum</name>
    <dbReference type="NCBI Taxonomy" id="1806994"/>
    <lineage>
        <taxon>Eukaryota</taxon>
        <taxon>Fungi</taxon>
        <taxon>Fungi incertae sedis</taxon>
        <taxon>Chytridiomycota</taxon>
        <taxon>Chytridiomycota incertae sedis</taxon>
        <taxon>Chytridiomycetes</taxon>
        <taxon>Synchytriales</taxon>
        <taxon>Synchytriaceae</taxon>
        <taxon>Synchytrium</taxon>
    </lineage>
</organism>
<dbReference type="PANTHER" id="PTHR10937">
    <property type="entry name" value="GLUCOSAMINE--FRUCTOSE-6-PHOSPHATE AMINOTRANSFERASE, ISOMERIZING"/>
    <property type="match status" value="1"/>
</dbReference>
<feature type="domain" description="SIS" evidence="9">
    <location>
        <begin position="350"/>
        <end position="492"/>
    </location>
</feature>
<dbReference type="GeneID" id="42005150"/>
<dbReference type="InterPro" id="IPR035466">
    <property type="entry name" value="GlmS/AgaS_SIS"/>
</dbReference>
<dbReference type="OrthoDB" id="15235at2759"/>
<dbReference type="CDD" id="cd05008">
    <property type="entry name" value="SIS_GlmS_GlmD_1"/>
    <property type="match status" value="1"/>
</dbReference>
<protein>
    <recommendedName>
        <fullName evidence="2">glutamine--fructose-6-phosphate transaminase (isomerizing)</fullName>
        <ecNumber evidence="2">2.6.1.16</ecNumber>
    </recommendedName>
</protein>
<dbReference type="InterPro" id="IPR046348">
    <property type="entry name" value="SIS_dom_sf"/>
</dbReference>
<name>A0A507BW64_9FUNG</name>
<dbReference type="FunFam" id="3.40.50.10490:FF:000001">
    <property type="entry name" value="Glutamine--fructose-6-phosphate aminotransferase [isomerizing]"/>
    <property type="match status" value="1"/>
</dbReference>
<reference evidence="10 11" key="1">
    <citation type="journal article" date="2019" name="Sci. Rep.">
        <title>Comparative genomics of chytrid fungi reveal insights into the obligate biotrophic and pathogenic lifestyle of Synchytrium endobioticum.</title>
        <authorList>
            <person name="van de Vossenberg B.T.L.H."/>
            <person name="Warris S."/>
            <person name="Nguyen H.D.T."/>
            <person name="van Gent-Pelzer M.P.E."/>
            <person name="Joly D.L."/>
            <person name="van de Geest H.C."/>
            <person name="Bonants P.J.M."/>
            <person name="Smith D.S."/>
            <person name="Levesque C.A."/>
            <person name="van der Lee T.A.J."/>
        </authorList>
    </citation>
    <scope>NUCLEOTIDE SEQUENCE [LARGE SCALE GENOMIC DNA]</scope>
    <source>
        <strain evidence="10 11">JEL517</strain>
    </source>
</reference>
<feature type="compositionally biased region" description="Polar residues" evidence="7">
    <location>
        <begin position="615"/>
        <end position="629"/>
    </location>
</feature>
<feature type="compositionally biased region" description="Acidic residues" evidence="7">
    <location>
        <begin position="206"/>
        <end position="220"/>
    </location>
</feature>
<feature type="region of interest" description="Disordered" evidence="7">
    <location>
        <begin position="733"/>
        <end position="760"/>
    </location>
</feature>
<evidence type="ECO:0000313" key="10">
    <source>
        <dbReference type="EMBL" id="TPX33087.1"/>
    </source>
</evidence>
<dbReference type="Gene3D" id="3.40.50.10490">
    <property type="entry name" value="Glucose-6-phosphate isomerase like protein, domain 1"/>
    <property type="match status" value="2"/>
</dbReference>